<evidence type="ECO:0000313" key="1">
    <source>
        <dbReference type="EMBL" id="GMS98248.1"/>
    </source>
</evidence>
<keyword evidence="2" id="KW-1185">Reference proteome</keyword>
<proteinExistence type="predicted"/>
<evidence type="ECO:0008006" key="3">
    <source>
        <dbReference type="Google" id="ProtNLM"/>
    </source>
</evidence>
<sequence>FFFLEKMSSTIGTIWNPQAKKLTENVIVLQVTSYSFWQISVHIPSEETPFLYVTNGEVVHVLDTATMEFLPRMQAPRHEVRITSIMNVHKDMITVEAEFHHDNMKIANIIMDAHLPNGY</sequence>
<name>A0AAV5TUT4_9BILA</name>
<reference evidence="1" key="1">
    <citation type="submission" date="2023-10" db="EMBL/GenBank/DDBJ databases">
        <title>Genome assembly of Pristionchus species.</title>
        <authorList>
            <person name="Yoshida K."/>
            <person name="Sommer R.J."/>
        </authorList>
    </citation>
    <scope>NUCLEOTIDE SEQUENCE</scope>
    <source>
        <strain evidence="1">RS0144</strain>
    </source>
</reference>
<dbReference type="AlphaFoldDB" id="A0AAV5TUT4"/>
<organism evidence="1 2">
    <name type="scientific">Pristionchus entomophagus</name>
    <dbReference type="NCBI Taxonomy" id="358040"/>
    <lineage>
        <taxon>Eukaryota</taxon>
        <taxon>Metazoa</taxon>
        <taxon>Ecdysozoa</taxon>
        <taxon>Nematoda</taxon>
        <taxon>Chromadorea</taxon>
        <taxon>Rhabditida</taxon>
        <taxon>Rhabditina</taxon>
        <taxon>Diplogasteromorpha</taxon>
        <taxon>Diplogasteroidea</taxon>
        <taxon>Neodiplogasteridae</taxon>
        <taxon>Pristionchus</taxon>
    </lineage>
</organism>
<feature type="non-terminal residue" evidence="1">
    <location>
        <position position="119"/>
    </location>
</feature>
<accession>A0AAV5TUT4</accession>
<feature type="non-terminal residue" evidence="1">
    <location>
        <position position="1"/>
    </location>
</feature>
<evidence type="ECO:0000313" key="2">
    <source>
        <dbReference type="Proteomes" id="UP001432027"/>
    </source>
</evidence>
<dbReference type="Proteomes" id="UP001432027">
    <property type="component" value="Unassembled WGS sequence"/>
</dbReference>
<comment type="caution">
    <text evidence="1">The sequence shown here is derived from an EMBL/GenBank/DDBJ whole genome shotgun (WGS) entry which is preliminary data.</text>
</comment>
<protein>
    <recommendedName>
        <fullName evidence="3">Vitellogenin</fullName>
    </recommendedName>
</protein>
<dbReference type="EMBL" id="BTSX01000005">
    <property type="protein sequence ID" value="GMS98248.1"/>
    <property type="molecule type" value="Genomic_DNA"/>
</dbReference>
<gene>
    <name evidence="1" type="ORF">PENTCL1PPCAC_20423</name>
</gene>